<gene>
    <name evidence="1" type="ORF">IE53DRAFT_384049</name>
</gene>
<dbReference type="EMBL" id="KZ819725">
    <property type="protein sequence ID" value="PWN53440.1"/>
    <property type="molecule type" value="Genomic_DNA"/>
</dbReference>
<proteinExistence type="predicted"/>
<organism evidence="1 2">
    <name type="scientific">Violaceomyces palustris</name>
    <dbReference type="NCBI Taxonomy" id="1673888"/>
    <lineage>
        <taxon>Eukaryota</taxon>
        <taxon>Fungi</taxon>
        <taxon>Dikarya</taxon>
        <taxon>Basidiomycota</taxon>
        <taxon>Ustilaginomycotina</taxon>
        <taxon>Ustilaginomycetes</taxon>
        <taxon>Violaceomycetales</taxon>
        <taxon>Violaceomycetaceae</taxon>
        <taxon>Violaceomyces</taxon>
    </lineage>
</organism>
<dbReference type="Proteomes" id="UP000245626">
    <property type="component" value="Unassembled WGS sequence"/>
</dbReference>
<reference evidence="1 2" key="1">
    <citation type="journal article" date="2018" name="Mol. Biol. Evol.">
        <title>Broad Genomic Sampling Reveals a Smut Pathogenic Ancestry of the Fungal Clade Ustilaginomycotina.</title>
        <authorList>
            <person name="Kijpornyongpan T."/>
            <person name="Mondo S.J."/>
            <person name="Barry K."/>
            <person name="Sandor L."/>
            <person name="Lee J."/>
            <person name="Lipzen A."/>
            <person name="Pangilinan J."/>
            <person name="LaButti K."/>
            <person name="Hainaut M."/>
            <person name="Henrissat B."/>
            <person name="Grigoriev I.V."/>
            <person name="Spatafora J.W."/>
            <person name="Aime M.C."/>
        </authorList>
    </citation>
    <scope>NUCLEOTIDE SEQUENCE [LARGE SCALE GENOMIC DNA]</scope>
    <source>
        <strain evidence="1 2">SA 807</strain>
    </source>
</reference>
<name>A0ACD0P5R7_9BASI</name>
<evidence type="ECO:0000313" key="1">
    <source>
        <dbReference type="EMBL" id="PWN53440.1"/>
    </source>
</evidence>
<sequence length="558" mass="60198">MTLDATPDFRSLALAKSQAKLAAIPDEWKIPDEKMPPDEQKDVTSFPSSSGILTDQELEITQTPAETIVQRLIKGECKSLDVTRAFCKRAAIAHQLTNCLSEIMFQDALKAAKEFDDYFSANGKPFGPLAGLPISIKDNFNVKGYDSTLGFVAWINDPQDEDSTLVTLLKSQGAVIYCKTTTPTAMMIAETVSNANGRTLNPRDRTMTCGGSSGGEGALIAMGGSPLGMGTDIGGSIRIPAAFNAIWGLKPSLGRFPTHKARSGLAGQEAVHSINGPMSQDFSSLELFARTVVGTQPWNVDPKCVPIPWSPVSPSSLPDTGLVFAVIKNNGSVAPTPPVLRALEEACRALREKGHEIIEWEPTGEFQEADNLLEAFFGAEGGEGIYKLMEAGGEHEVWVPGLALGKSGKGFTVGQTWANQARRTGWGGRMLEKMNGIKGQSGRVVDAIISPVAPDVVTPHDSYHYVGYTGAWNLLDAPGVTFPVPDFKVETDKDGKDESYSPMNERDEKVWKEYDVEKLAGLPVCLQLVGRRLQEEKALALAKRVHEILEARGKVAAP</sequence>
<accession>A0ACD0P5R7</accession>
<keyword evidence="2" id="KW-1185">Reference proteome</keyword>
<protein>
    <submittedName>
        <fullName evidence="1">AMD2-amidase</fullName>
    </submittedName>
</protein>
<evidence type="ECO:0000313" key="2">
    <source>
        <dbReference type="Proteomes" id="UP000245626"/>
    </source>
</evidence>